<protein>
    <submittedName>
        <fullName evidence="1">Uncharacterized protein</fullName>
    </submittedName>
</protein>
<proteinExistence type="predicted"/>
<name>A0A7X0IXA6_9HYPH</name>
<dbReference type="EMBL" id="JACHBG010000023">
    <property type="protein sequence ID" value="MBB6488489.1"/>
    <property type="molecule type" value="Genomic_DNA"/>
</dbReference>
<organism evidence="1 2">
    <name type="scientific">Rhizobium lusitanum</name>
    <dbReference type="NCBI Taxonomy" id="293958"/>
    <lineage>
        <taxon>Bacteria</taxon>
        <taxon>Pseudomonadati</taxon>
        <taxon>Pseudomonadota</taxon>
        <taxon>Alphaproteobacteria</taxon>
        <taxon>Hyphomicrobiales</taxon>
        <taxon>Rhizobiaceae</taxon>
        <taxon>Rhizobium/Agrobacterium group</taxon>
        <taxon>Rhizobium</taxon>
    </lineage>
</organism>
<sequence>MRFAMIVGDAMFLVKMEEADDLTIDSAGQQRRLRLRAIVSVGGFVMLAEYDADWHQSPKATPTA</sequence>
<evidence type="ECO:0000313" key="1">
    <source>
        <dbReference type="EMBL" id="MBB6488489.1"/>
    </source>
</evidence>
<dbReference type="RefSeq" id="WP_184710113.1">
    <property type="nucleotide sequence ID" value="NZ_JACHBG010000023.1"/>
</dbReference>
<dbReference type="Proteomes" id="UP000565576">
    <property type="component" value="Unassembled WGS sequence"/>
</dbReference>
<comment type="caution">
    <text evidence="1">The sequence shown here is derived from an EMBL/GenBank/DDBJ whole genome shotgun (WGS) entry which is preliminary data.</text>
</comment>
<evidence type="ECO:0000313" key="2">
    <source>
        <dbReference type="Proteomes" id="UP000565576"/>
    </source>
</evidence>
<gene>
    <name evidence="1" type="ORF">GGD46_005805</name>
</gene>
<dbReference type="AlphaFoldDB" id="A0A7X0IXA6"/>
<accession>A0A7X0IXA6</accession>
<reference evidence="1 2" key="1">
    <citation type="submission" date="2020-08" db="EMBL/GenBank/DDBJ databases">
        <title>Genomic Encyclopedia of Type Strains, Phase IV (KMG-V): Genome sequencing to study the core and pangenomes of soil and plant-associated prokaryotes.</title>
        <authorList>
            <person name="Whitman W."/>
        </authorList>
    </citation>
    <scope>NUCLEOTIDE SEQUENCE [LARGE SCALE GENOMIC DNA]</scope>
    <source>
        <strain evidence="1 2">SEMIA 4060</strain>
    </source>
</reference>